<dbReference type="Proteomes" id="UP000747399">
    <property type="component" value="Unassembled WGS sequence"/>
</dbReference>
<feature type="domain" description="Retrovirus-related Pol polyprotein from transposon TNT 1-94-like beta-barrel" evidence="1">
    <location>
        <begin position="26"/>
        <end position="110"/>
    </location>
</feature>
<dbReference type="EMBL" id="BNCO01000012">
    <property type="protein sequence ID" value="GIL51934.1"/>
    <property type="molecule type" value="Genomic_DNA"/>
</dbReference>
<comment type="caution">
    <text evidence="2">The sequence shown here is derived from an EMBL/GenBank/DDBJ whole genome shotgun (WGS) entry which is preliminary data.</text>
</comment>
<name>A0A8J4EYF4_9CHLO</name>
<dbReference type="InterPro" id="IPR054722">
    <property type="entry name" value="PolX-like_BBD"/>
</dbReference>
<sequence>GASGQRSERPGNSAYMTYGSYRMDGWYVDSGASQHITYDERDLINVRRLDASTSFDIYSIGGEVLRPVAMGTLVLAPNFCPGLTATIADVYLIPESQVKVLSVAVMSKTGAVVRTVAASSVEAEYQALSSAVREALWLSKLSDDLKI</sequence>
<protein>
    <recommendedName>
        <fullName evidence="1">Retrovirus-related Pol polyprotein from transposon TNT 1-94-like beta-barrel domain-containing protein</fullName>
    </recommendedName>
</protein>
<feature type="non-terminal residue" evidence="2">
    <location>
        <position position="1"/>
    </location>
</feature>
<organism evidence="2 3">
    <name type="scientific">Volvox africanus</name>
    <dbReference type="NCBI Taxonomy" id="51714"/>
    <lineage>
        <taxon>Eukaryota</taxon>
        <taxon>Viridiplantae</taxon>
        <taxon>Chlorophyta</taxon>
        <taxon>core chlorophytes</taxon>
        <taxon>Chlorophyceae</taxon>
        <taxon>CS clade</taxon>
        <taxon>Chlamydomonadales</taxon>
        <taxon>Volvocaceae</taxon>
        <taxon>Volvox</taxon>
    </lineage>
</organism>
<reference evidence="2" key="1">
    <citation type="journal article" date="2021" name="Proc. Natl. Acad. Sci. U.S.A.">
        <title>Three genomes in the algal genus Volvox reveal the fate of a haploid sex-determining region after a transition to homothallism.</title>
        <authorList>
            <person name="Yamamoto K."/>
            <person name="Hamaji T."/>
            <person name="Kawai-Toyooka H."/>
            <person name="Matsuzaki R."/>
            <person name="Takahashi F."/>
            <person name="Nishimura Y."/>
            <person name="Kawachi M."/>
            <person name="Noguchi H."/>
            <person name="Minakuchi Y."/>
            <person name="Umen J.G."/>
            <person name="Toyoda A."/>
            <person name="Nozaki H."/>
        </authorList>
    </citation>
    <scope>NUCLEOTIDE SEQUENCE</scope>
    <source>
        <strain evidence="2">NIES-3780</strain>
    </source>
</reference>
<feature type="non-terminal residue" evidence="2">
    <location>
        <position position="147"/>
    </location>
</feature>
<accession>A0A8J4EYF4</accession>
<dbReference type="Pfam" id="PF22936">
    <property type="entry name" value="Pol_BBD"/>
    <property type="match status" value="1"/>
</dbReference>
<dbReference type="AlphaFoldDB" id="A0A8J4EYF4"/>
<gene>
    <name evidence="2" type="ORF">Vafri_7880</name>
</gene>
<evidence type="ECO:0000259" key="1">
    <source>
        <dbReference type="Pfam" id="PF22936"/>
    </source>
</evidence>
<evidence type="ECO:0000313" key="3">
    <source>
        <dbReference type="Proteomes" id="UP000747399"/>
    </source>
</evidence>
<evidence type="ECO:0000313" key="2">
    <source>
        <dbReference type="EMBL" id="GIL51934.1"/>
    </source>
</evidence>
<proteinExistence type="predicted"/>
<keyword evidence="3" id="KW-1185">Reference proteome</keyword>